<evidence type="ECO:0000313" key="2">
    <source>
        <dbReference type="Ensembl" id="ENSOMYP00000130117.1"/>
    </source>
</evidence>
<dbReference type="PANTHER" id="PTHR12372">
    <property type="entry name" value="PECANEX"/>
    <property type="match status" value="1"/>
</dbReference>
<evidence type="ECO:0000256" key="1">
    <source>
        <dbReference type="RuleBase" id="RU367089"/>
    </source>
</evidence>
<reference evidence="2" key="3">
    <citation type="submission" date="2025-09" db="UniProtKB">
        <authorList>
            <consortium name="Ensembl"/>
        </authorList>
    </citation>
    <scope>IDENTIFICATION</scope>
</reference>
<evidence type="ECO:0000313" key="3">
    <source>
        <dbReference type="Proteomes" id="UP000694395"/>
    </source>
</evidence>
<name>A0A8K9X9J2_ONCMY</name>
<keyword evidence="1" id="KW-0472">Membrane</keyword>
<comment type="caution">
    <text evidence="1">Lacks conserved residue(s) required for the propagation of feature annotation.</text>
</comment>
<comment type="similarity">
    <text evidence="1">Belongs to the pecanex family.</text>
</comment>
<dbReference type="Proteomes" id="UP000694395">
    <property type="component" value="Chromosome 25"/>
</dbReference>
<sequence length="189" mass="20826">MGPDVPLLNEYKQEFWKRFPQMVLGGPCLKLGYCTPPYIYVNQAVLFLTPWLLGSIVMLLCQLQEELHAAVLSAMLMLGAAVGVQALALYAARRNGTVERLGVPNPVCSSLGLMRRRCSSPTVNYTLRQCGCSLCGLCPELGDCTAEYSLIINTAAEMATFQAQDTYEIIPLIRPLYILTFIAVDLADR</sequence>
<comment type="subcellular location">
    <subcellularLocation>
        <location evidence="1">Membrane</location>
        <topology evidence="1">Multi-pass membrane protein</topology>
    </subcellularLocation>
</comment>
<keyword evidence="1" id="KW-1133">Transmembrane helix</keyword>
<dbReference type="PANTHER" id="PTHR12372:SF6">
    <property type="entry name" value="PECANEX-LIKE PROTEIN 4"/>
    <property type="match status" value="1"/>
</dbReference>
<proteinExistence type="inferred from homology"/>
<reference evidence="2" key="2">
    <citation type="submission" date="2025-08" db="UniProtKB">
        <authorList>
            <consortium name="Ensembl"/>
        </authorList>
    </citation>
    <scope>IDENTIFICATION</scope>
</reference>
<keyword evidence="3" id="KW-1185">Reference proteome</keyword>
<reference evidence="2" key="1">
    <citation type="submission" date="2020-07" db="EMBL/GenBank/DDBJ databases">
        <title>A long reads based de novo assembly of the rainbow trout Arlee double haploid line genome.</title>
        <authorList>
            <person name="Gao G."/>
            <person name="Palti Y."/>
        </authorList>
    </citation>
    <scope>NUCLEOTIDE SEQUENCE [LARGE SCALE GENOMIC DNA]</scope>
</reference>
<feature type="transmembrane region" description="Helical" evidence="1">
    <location>
        <begin position="39"/>
        <end position="60"/>
    </location>
</feature>
<dbReference type="InterPro" id="IPR039797">
    <property type="entry name" value="Pecanex"/>
</dbReference>
<keyword evidence="1" id="KW-0812">Transmembrane</keyword>
<organism evidence="2 3">
    <name type="scientific">Oncorhynchus mykiss</name>
    <name type="common">Rainbow trout</name>
    <name type="synonym">Salmo gairdneri</name>
    <dbReference type="NCBI Taxonomy" id="8022"/>
    <lineage>
        <taxon>Eukaryota</taxon>
        <taxon>Metazoa</taxon>
        <taxon>Chordata</taxon>
        <taxon>Craniata</taxon>
        <taxon>Vertebrata</taxon>
        <taxon>Euteleostomi</taxon>
        <taxon>Actinopterygii</taxon>
        <taxon>Neopterygii</taxon>
        <taxon>Teleostei</taxon>
        <taxon>Protacanthopterygii</taxon>
        <taxon>Salmoniformes</taxon>
        <taxon>Salmonidae</taxon>
        <taxon>Salmoninae</taxon>
        <taxon>Oncorhynchus</taxon>
    </lineage>
</organism>
<dbReference type="AlphaFoldDB" id="A0A8K9X9J2"/>
<accession>A0A8K9X9J2</accession>
<dbReference type="GO" id="GO:0016020">
    <property type="term" value="C:membrane"/>
    <property type="evidence" value="ECO:0007669"/>
    <property type="project" value="UniProtKB-SubCell"/>
</dbReference>
<protein>
    <recommendedName>
        <fullName evidence="1">Pecanex-like protein</fullName>
    </recommendedName>
</protein>
<dbReference type="Ensembl" id="ENSOMYT00000128579.1">
    <property type="protein sequence ID" value="ENSOMYP00000130117.1"/>
    <property type="gene ID" value="ENSOMYG00000058449.1"/>
</dbReference>
<dbReference type="GeneTree" id="ENSGT00940000156899"/>
<feature type="transmembrane region" description="Helical" evidence="1">
    <location>
        <begin position="67"/>
        <end position="91"/>
    </location>
</feature>